<dbReference type="InterPro" id="IPR045621">
    <property type="entry name" value="BPD_transp_1_N"/>
</dbReference>
<comment type="similarity">
    <text evidence="7">Belongs to the binding-protein-dependent transport system permease family.</text>
</comment>
<dbReference type="InterPro" id="IPR000515">
    <property type="entry name" value="MetI-like"/>
</dbReference>
<evidence type="ECO:0000256" key="2">
    <source>
        <dbReference type="ARBA" id="ARBA00022448"/>
    </source>
</evidence>
<reference evidence="9 12" key="1">
    <citation type="submission" date="2018-09" db="EMBL/GenBank/DDBJ databases">
        <title>Roseomonas sp. nov., isolated from feces of Tibetan antelopes in the Qinghai-Tibet plateau, China.</title>
        <authorList>
            <person name="Tian Z."/>
        </authorList>
    </citation>
    <scope>NUCLEOTIDE SEQUENCE [LARGE SCALE GENOMIC DNA]</scope>
    <source>
        <strain evidence="10 11">Z23</strain>
        <strain evidence="9 12">Z24</strain>
    </source>
</reference>
<dbReference type="Gene3D" id="1.10.3720.10">
    <property type="entry name" value="MetI-like"/>
    <property type="match status" value="1"/>
</dbReference>
<dbReference type="PANTHER" id="PTHR43163">
    <property type="entry name" value="DIPEPTIDE TRANSPORT SYSTEM PERMEASE PROTEIN DPPB-RELATED"/>
    <property type="match status" value="1"/>
</dbReference>
<dbReference type="Proteomes" id="UP000278036">
    <property type="component" value="Unassembled WGS sequence"/>
</dbReference>
<evidence type="ECO:0000313" key="9">
    <source>
        <dbReference type="EMBL" id="RKK02247.1"/>
    </source>
</evidence>
<evidence type="ECO:0000313" key="10">
    <source>
        <dbReference type="EMBL" id="RMI20180.1"/>
    </source>
</evidence>
<proteinExistence type="inferred from homology"/>
<keyword evidence="4 7" id="KW-0812">Transmembrane</keyword>
<dbReference type="EMBL" id="RFLX01000013">
    <property type="protein sequence ID" value="RMI20180.1"/>
    <property type="molecule type" value="Genomic_DNA"/>
</dbReference>
<organism evidence="9 12">
    <name type="scientific">Teichococcus wenyumeiae</name>
    <dbReference type="NCBI Taxonomy" id="2478470"/>
    <lineage>
        <taxon>Bacteria</taxon>
        <taxon>Pseudomonadati</taxon>
        <taxon>Pseudomonadota</taxon>
        <taxon>Alphaproteobacteria</taxon>
        <taxon>Acetobacterales</taxon>
        <taxon>Roseomonadaceae</taxon>
        <taxon>Roseomonas</taxon>
    </lineage>
</organism>
<comment type="caution">
    <text evidence="9">The sequence shown here is derived from an EMBL/GenBank/DDBJ whole genome shotgun (WGS) entry which is preliminary data.</text>
</comment>
<gene>
    <name evidence="9" type="ORF">D6Z83_20710</name>
    <name evidence="10" type="ORF">EBE87_17025</name>
</gene>
<dbReference type="OrthoDB" id="9805855at2"/>
<dbReference type="RefSeq" id="WP_120640127.1">
    <property type="nucleotide sequence ID" value="NZ_RAQU01000169.1"/>
</dbReference>
<dbReference type="PROSITE" id="PS50928">
    <property type="entry name" value="ABC_TM1"/>
    <property type="match status" value="1"/>
</dbReference>
<dbReference type="GO" id="GO:0005886">
    <property type="term" value="C:plasma membrane"/>
    <property type="evidence" value="ECO:0007669"/>
    <property type="project" value="UniProtKB-SubCell"/>
</dbReference>
<evidence type="ECO:0000313" key="12">
    <source>
        <dbReference type="Proteomes" id="UP000278036"/>
    </source>
</evidence>
<sequence length="314" mass="33254">MRLITGRLLALLPVLFGLCVLSFALLASVPGDPVTAMLGLEADPAAVAALRAKYALDDPLPLRFLAWFWQVLQGDLGRSIQTGRPVLGMIGAALLPTLQLALAALVVSLLIAIPAGVVAATRRNGPADFAATLVALCGLSLPSFWLGILLIMGFSIAIPVLPSSGHVPFLQDPLEALRHLALPALTLGAALAAATMRMTRAAMIEILSADYVRTARAKGLPARRVVWRHALRNALMPVVTLVGLQFGQLMGGVVVTESVFSWPGIGKLTVDAIFARDFPVVQGAILVTATLFVLINLLTDLLYTVLDPRLRSRA</sequence>
<evidence type="ECO:0000256" key="6">
    <source>
        <dbReference type="ARBA" id="ARBA00023136"/>
    </source>
</evidence>
<keyword evidence="2 7" id="KW-0813">Transport</keyword>
<feature type="transmembrane region" description="Helical" evidence="7">
    <location>
        <begin position="176"/>
        <end position="194"/>
    </location>
</feature>
<evidence type="ECO:0000259" key="8">
    <source>
        <dbReference type="PROSITE" id="PS50928"/>
    </source>
</evidence>
<feature type="transmembrane region" description="Helical" evidence="7">
    <location>
        <begin position="133"/>
        <end position="156"/>
    </location>
</feature>
<evidence type="ECO:0000313" key="11">
    <source>
        <dbReference type="Proteomes" id="UP000274097"/>
    </source>
</evidence>
<accession>A0A3A9J4X6</accession>
<dbReference type="InParanoid" id="A0A3A9J4X6"/>
<dbReference type="CDD" id="cd06261">
    <property type="entry name" value="TM_PBP2"/>
    <property type="match status" value="1"/>
</dbReference>
<dbReference type="EMBL" id="RAQU01000169">
    <property type="protein sequence ID" value="RKK02247.1"/>
    <property type="molecule type" value="Genomic_DNA"/>
</dbReference>
<dbReference type="GO" id="GO:0071916">
    <property type="term" value="F:dipeptide transmembrane transporter activity"/>
    <property type="evidence" value="ECO:0007669"/>
    <property type="project" value="TreeGrafter"/>
</dbReference>
<evidence type="ECO:0000256" key="5">
    <source>
        <dbReference type="ARBA" id="ARBA00022989"/>
    </source>
</evidence>
<dbReference type="SUPFAM" id="SSF161098">
    <property type="entry name" value="MetI-like"/>
    <property type="match status" value="1"/>
</dbReference>
<evidence type="ECO:0000256" key="3">
    <source>
        <dbReference type="ARBA" id="ARBA00022475"/>
    </source>
</evidence>
<evidence type="ECO:0000256" key="1">
    <source>
        <dbReference type="ARBA" id="ARBA00004651"/>
    </source>
</evidence>
<keyword evidence="3" id="KW-1003">Cell membrane</keyword>
<keyword evidence="6 7" id="KW-0472">Membrane</keyword>
<feature type="transmembrane region" description="Helical" evidence="7">
    <location>
        <begin position="234"/>
        <end position="260"/>
    </location>
</feature>
<feature type="transmembrane region" description="Helical" evidence="7">
    <location>
        <begin position="280"/>
        <end position="306"/>
    </location>
</feature>
<dbReference type="Pfam" id="PF19300">
    <property type="entry name" value="BPD_transp_1_N"/>
    <property type="match status" value="1"/>
</dbReference>
<dbReference type="PANTHER" id="PTHR43163:SF6">
    <property type="entry name" value="DIPEPTIDE TRANSPORT SYSTEM PERMEASE PROTEIN DPPB-RELATED"/>
    <property type="match status" value="1"/>
</dbReference>
<keyword evidence="11" id="KW-1185">Reference proteome</keyword>
<evidence type="ECO:0000256" key="4">
    <source>
        <dbReference type="ARBA" id="ARBA00022692"/>
    </source>
</evidence>
<dbReference type="AlphaFoldDB" id="A0A3A9J4X6"/>
<keyword evidence="5 7" id="KW-1133">Transmembrane helix</keyword>
<protein>
    <submittedName>
        <fullName evidence="9 10">ABC transporter permease</fullName>
    </submittedName>
</protein>
<comment type="subcellular location">
    <subcellularLocation>
        <location evidence="1 7">Cell membrane</location>
        <topology evidence="1 7">Multi-pass membrane protein</topology>
    </subcellularLocation>
</comment>
<name>A0A3A9J4X6_9PROT</name>
<dbReference type="Pfam" id="PF00528">
    <property type="entry name" value="BPD_transp_1"/>
    <property type="match status" value="1"/>
</dbReference>
<evidence type="ECO:0000256" key="7">
    <source>
        <dbReference type="RuleBase" id="RU363032"/>
    </source>
</evidence>
<feature type="domain" description="ABC transmembrane type-1" evidence="8">
    <location>
        <begin position="94"/>
        <end position="303"/>
    </location>
</feature>
<dbReference type="InterPro" id="IPR035906">
    <property type="entry name" value="MetI-like_sf"/>
</dbReference>
<dbReference type="Proteomes" id="UP000274097">
    <property type="component" value="Unassembled WGS sequence"/>
</dbReference>
<feature type="transmembrane region" description="Helical" evidence="7">
    <location>
        <begin position="98"/>
        <end position="121"/>
    </location>
</feature>